<keyword evidence="1" id="KW-0479">Metal-binding</keyword>
<keyword evidence="1" id="KW-0460">Magnesium</keyword>
<feature type="domain" description="MoeA N-terminal and linker" evidence="2">
    <location>
        <begin position="7"/>
        <end position="67"/>
    </location>
</feature>
<keyword evidence="1" id="KW-0500">Molybdenum</keyword>
<dbReference type="Pfam" id="PF03453">
    <property type="entry name" value="MoeA_N"/>
    <property type="match status" value="1"/>
</dbReference>
<dbReference type="GO" id="GO:0007529">
    <property type="term" value="P:establishment of synaptic specificity at neuromuscular junction"/>
    <property type="evidence" value="ECO:0007669"/>
    <property type="project" value="TreeGrafter"/>
</dbReference>
<evidence type="ECO:0000259" key="2">
    <source>
        <dbReference type="Pfam" id="PF03453"/>
    </source>
</evidence>
<evidence type="ECO:0000256" key="1">
    <source>
        <dbReference type="RuleBase" id="RU365090"/>
    </source>
</evidence>
<keyword evidence="4" id="KW-1185">Reference proteome</keyword>
<dbReference type="GO" id="GO:0098970">
    <property type="term" value="P:postsynaptic neurotransmitter receptor diffusion trapping"/>
    <property type="evidence" value="ECO:0007669"/>
    <property type="project" value="TreeGrafter"/>
</dbReference>
<dbReference type="PANTHER" id="PTHR10192:SF5">
    <property type="entry name" value="GEPHYRIN"/>
    <property type="match status" value="1"/>
</dbReference>
<dbReference type="GO" id="GO:0006777">
    <property type="term" value="P:Mo-molybdopterin cofactor biosynthetic process"/>
    <property type="evidence" value="ECO:0007669"/>
    <property type="project" value="UniProtKB-UniRule"/>
</dbReference>
<dbReference type="GO" id="GO:0097112">
    <property type="term" value="P:gamma-aminobutyric acid receptor clustering"/>
    <property type="evidence" value="ECO:0007669"/>
    <property type="project" value="TreeGrafter"/>
</dbReference>
<dbReference type="Gene3D" id="2.170.190.11">
    <property type="entry name" value="Molybdopterin biosynthesis moea protein, domain 3"/>
    <property type="match status" value="1"/>
</dbReference>
<dbReference type="PANTHER" id="PTHR10192">
    <property type="entry name" value="MOLYBDOPTERIN BIOSYNTHESIS PROTEIN"/>
    <property type="match status" value="1"/>
</dbReference>
<dbReference type="InterPro" id="IPR038987">
    <property type="entry name" value="MoeA-like"/>
</dbReference>
<dbReference type="InterPro" id="IPR005110">
    <property type="entry name" value="MoeA_linker/N"/>
</dbReference>
<dbReference type="GO" id="GO:0030425">
    <property type="term" value="C:dendrite"/>
    <property type="evidence" value="ECO:0007669"/>
    <property type="project" value="TreeGrafter"/>
</dbReference>
<dbReference type="GO" id="GO:0005524">
    <property type="term" value="F:ATP binding"/>
    <property type="evidence" value="ECO:0007669"/>
    <property type="project" value="UniProtKB-UniRule"/>
</dbReference>
<organism evidence="3 4">
    <name type="scientific">Operophtera brumata</name>
    <name type="common">Winter moth</name>
    <name type="synonym">Phalaena brumata</name>
    <dbReference type="NCBI Taxonomy" id="104452"/>
    <lineage>
        <taxon>Eukaryota</taxon>
        <taxon>Metazoa</taxon>
        <taxon>Ecdysozoa</taxon>
        <taxon>Arthropoda</taxon>
        <taxon>Hexapoda</taxon>
        <taxon>Insecta</taxon>
        <taxon>Pterygota</taxon>
        <taxon>Neoptera</taxon>
        <taxon>Endopterygota</taxon>
        <taxon>Lepidoptera</taxon>
        <taxon>Glossata</taxon>
        <taxon>Ditrysia</taxon>
        <taxon>Geometroidea</taxon>
        <taxon>Geometridae</taxon>
        <taxon>Larentiinae</taxon>
        <taxon>Operophtera</taxon>
    </lineage>
</organism>
<dbReference type="Proteomes" id="UP000037510">
    <property type="component" value="Unassembled WGS sequence"/>
</dbReference>
<sequence length="285" mass="29420">MVRSALTAGDAPTSPLNMGECARINTGAALPAGADCVVEDTKLIKATDDGSTELEVEILVPPSPEQDVALLSTGNELQEPSEHRLRHSARLALGAGSGDILRVGARRHPGVHRRSVHGRERSPQTCALEGTFIDCGIARDSPSELVAGISSALARADILVCTGGVLRHSARLGLGAGSGDILRVGARRHPGVHRRSVHGRERSPQTCALEGTFIDCGIARDSPSELVAGISSALARADILCSSRLLSACGASVLLELPAGTQAVPRLPAGTVVSALVTGRLDLIS</sequence>
<dbReference type="GO" id="GO:0099634">
    <property type="term" value="C:postsynaptic specialization membrane"/>
    <property type="evidence" value="ECO:0007669"/>
    <property type="project" value="GOC"/>
</dbReference>
<dbReference type="GO" id="GO:0046872">
    <property type="term" value="F:metal ion binding"/>
    <property type="evidence" value="ECO:0007669"/>
    <property type="project" value="UniProtKB-UniRule"/>
</dbReference>
<reference evidence="3 4" key="1">
    <citation type="journal article" date="2015" name="Genome Biol. Evol.">
        <title>The genome of winter moth (Operophtera brumata) provides a genomic perspective on sexual dimorphism and phenology.</title>
        <authorList>
            <person name="Derks M.F."/>
            <person name="Smit S."/>
            <person name="Salis L."/>
            <person name="Schijlen E."/>
            <person name="Bossers A."/>
            <person name="Mateman C."/>
            <person name="Pijl A.S."/>
            <person name="de Ridder D."/>
            <person name="Groenen M.A."/>
            <person name="Visser M.E."/>
            <person name="Megens H.J."/>
        </authorList>
    </citation>
    <scope>NUCLEOTIDE SEQUENCE [LARGE SCALE GENOMIC DNA]</scope>
    <source>
        <strain evidence="3">WM2013NL</strain>
        <tissue evidence="3">Head and thorax</tissue>
    </source>
</reference>
<name>A0A0L7LT69_OPEBR</name>
<keyword evidence="1" id="KW-0808">Transferase</keyword>
<evidence type="ECO:0000313" key="3">
    <source>
        <dbReference type="EMBL" id="KOB78643.1"/>
    </source>
</evidence>
<comment type="function">
    <text evidence="1">Catalyzes two steps in the biosynthesis of the molybdenum cofactor. In the first step, molybdopterin is adenylated. Subsequently, molybdate is inserted into adenylated molybdopterin and AMP is released.</text>
</comment>
<comment type="catalytic activity">
    <reaction evidence="1">
        <text>adenylyl-molybdopterin + molybdate = Mo-molybdopterin + AMP + H(+)</text>
        <dbReference type="Rhea" id="RHEA:35047"/>
        <dbReference type="ChEBI" id="CHEBI:15378"/>
        <dbReference type="ChEBI" id="CHEBI:36264"/>
        <dbReference type="ChEBI" id="CHEBI:62727"/>
        <dbReference type="ChEBI" id="CHEBI:71302"/>
        <dbReference type="ChEBI" id="CHEBI:456215"/>
    </reaction>
</comment>
<protein>
    <submittedName>
        <fullName evidence="3">Gephyrin</fullName>
    </submittedName>
</protein>
<dbReference type="AlphaFoldDB" id="A0A0L7LT69"/>
<dbReference type="GO" id="GO:0061599">
    <property type="term" value="F:molybdopterin molybdotransferase activity"/>
    <property type="evidence" value="ECO:0007669"/>
    <property type="project" value="UniProtKB-UniRule"/>
</dbReference>
<dbReference type="UniPathway" id="UPA00344"/>
<dbReference type="InterPro" id="IPR036135">
    <property type="entry name" value="MoeA_linker/N_sf"/>
</dbReference>
<comment type="pathway">
    <text evidence="1">Cofactor biosynthesis; molybdopterin biosynthesis.</text>
</comment>
<dbReference type="GO" id="GO:0072579">
    <property type="term" value="P:glycine receptor clustering"/>
    <property type="evidence" value="ECO:0007669"/>
    <property type="project" value="TreeGrafter"/>
</dbReference>
<dbReference type="Gene3D" id="2.40.340.10">
    <property type="entry name" value="MoeA, C-terminal, domain IV"/>
    <property type="match status" value="1"/>
</dbReference>
<proteinExistence type="inferred from homology"/>
<dbReference type="GO" id="GO:0005829">
    <property type="term" value="C:cytosol"/>
    <property type="evidence" value="ECO:0007669"/>
    <property type="project" value="TreeGrafter"/>
</dbReference>
<evidence type="ECO:0000313" key="4">
    <source>
        <dbReference type="Proteomes" id="UP000037510"/>
    </source>
</evidence>
<dbReference type="STRING" id="104452.A0A0L7LT69"/>
<keyword evidence="1" id="KW-0501">Molybdenum cofactor biosynthesis</keyword>
<comment type="cofactor">
    <cofactor evidence="1">
        <name>Mg(2+)</name>
        <dbReference type="ChEBI" id="CHEBI:18420"/>
    </cofactor>
</comment>
<dbReference type="SUPFAM" id="SSF63882">
    <property type="entry name" value="MoeA N-terminal region -like"/>
    <property type="match status" value="1"/>
</dbReference>
<gene>
    <name evidence="3" type="ORF">OBRU01_01290</name>
</gene>
<dbReference type="InterPro" id="IPR036688">
    <property type="entry name" value="MoeA_C_domain_IV_sf"/>
</dbReference>
<comment type="caution">
    <text evidence="3">The sequence shown here is derived from an EMBL/GenBank/DDBJ whole genome shotgun (WGS) entry which is preliminary data.</text>
</comment>
<accession>A0A0L7LT69</accession>
<dbReference type="EMBL" id="JTDY01000139">
    <property type="protein sequence ID" value="KOB78643.1"/>
    <property type="molecule type" value="Genomic_DNA"/>
</dbReference>
<dbReference type="GO" id="GO:0061598">
    <property type="term" value="F:molybdopterin adenylyltransferase activity"/>
    <property type="evidence" value="ECO:0007669"/>
    <property type="project" value="UniProtKB-UniRule"/>
</dbReference>
<comment type="similarity">
    <text evidence="1">Belongs to the MoeA family.</text>
</comment>
<comment type="catalytic activity">
    <reaction evidence="1">
        <text>molybdopterin + ATP + H(+) = adenylyl-molybdopterin + diphosphate</text>
        <dbReference type="Rhea" id="RHEA:31331"/>
        <dbReference type="ChEBI" id="CHEBI:15378"/>
        <dbReference type="ChEBI" id="CHEBI:30616"/>
        <dbReference type="ChEBI" id="CHEBI:33019"/>
        <dbReference type="ChEBI" id="CHEBI:58698"/>
        <dbReference type="ChEBI" id="CHEBI:62727"/>
    </reaction>
</comment>